<dbReference type="STRING" id="857566.A0A1E3PKB5"/>
<evidence type="ECO:0000313" key="3">
    <source>
        <dbReference type="EMBL" id="ODQ65287.1"/>
    </source>
</evidence>
<dbReference type="PROSITE" id="PS50076">
    <property type="entry name" value="DNAJ_2"/>
    <property type="match status" value="1"/>
</dbReference>
<feature type="region of interest" description="Disordered" evidence="1">
    <location>
        <begin position="153"/>
        <end position="178"/>
    </location>
</feature>
<proteinExistence type="predicted"/>
<dbReference type="AlphaFoldDB" id="A0A1E3PKB5"/>
<feature type="domain" description="J" evidence="2">
    <location>
        <begin position="36"/>
        <end position="100"/>
    </location>
</feature>
<dbReference type="CDD" id="cd06257">
    <property type="entry name" value="DnaJ"/>
    <property type="match status" value="1"/>
</dbReference>
<dbReference type="SUPFAM" id="SSF46565">
    <property type="entry name" value="Chaperone J-domain"/>
    <property type="match status" value="1"/>
</dbReference>
<keyword evidence="4" id="KW-1185">Reference proteome</keyword>
<dbReference type="Gene3D" id="1.10.287.110">
    <property type="entry name" value="DnaJ domain"/>
    <property type="match status" value="1"/>
</dbReference>
<evidence type="ECO:0000256" key="1">
    <source>
        <dbReference type="SAM" id="MobiDB-lite"/>
    </source>
</evidence>
<dbReference type="PANTHER" id="PTHR46620:SF1">
    <property type="entry name" value="J DOMAIN-CONTAINING PROTEIN SPF31"/>
    <property type="match status" value="1"/>
</dbReference>
<dbReference type="PRINTS" id="PR00625">
    <property type="entry name" value="JDOMAIN"/>
</dbReference>
<gene>
    <name evidence="3" type="ORF">NADFUDRAFT_51881</name>
</gene>
<evidence type="ECO:0000313" key="4">
    <source>
        <dbReference type="Proteomes" id="UP000095009"/>
    </source>
</evidence>
<name>A0A1E3PKB5_9ASCO</name>
<dbReference type="OrthoDB" id="342454at2759"/>
<reference evidence="3 4" key="1">
    <citation type="journal article" date="2016" name="Proc. Natl. Acad. Sci. U.S.A.">
        <title>Comparative genomics of biotechnologically important yeasts.</title>
        <authorList>
            <person name="Riley R."/>
            <person name="Haridas S."/>
            <person name="Wolfe K.H."/>
            <person name="Lopes M.R."/>
            <person name="Hittinger C.T."/>
            <person name="Goeker M."/>
            <person name="Salamov A.A."/>
            <person name="Wisecaver J.H."/>
            <person name="Long T.M."/>
            <person name="Calvey C.H."/>
            <person name="Aerts A.L."/>
            <person name="Barry K.W."/>
            <person name="Choi C."/>
            <person name="Clum A."/>
            <person name="Coughlan A.Y."/>
            <person name="Deshpande S."/>
            <person name="Douglass A.P."/>
            <person name="Hanson S.J."/>
            <person name="Klenk H.-P."/>
            <person name="LaButti K.M."/>
            <person name="Lapidus A."/>
            <person name="Lindquist E.A."/>
            <person name="Lipzen A.M."/>
            <person name="Meier-Kolthoff J.P."/>
            <person name="Ohm R.A."/>
            <person name="Otillar R.P."/>
            <person name="Pangilinan J.L."/>
            <person name="Peng Y."/>
            <person name="Rokas A."/>
            <person name="Rosa C.A."/>
            <person name="Scheuner C."/>
            <person name="Sibirny A.A."/>
            <person name="Slot J.C."/>
            <person name="Stielow J.B."/>
            <person name="Sun H."/>
            <person name="Kurtzman C.P."/>
            <person name="Blackwell M."/>
            <person name="Grigoriev I.V."/>
            <person name="Jeffries T.W."/>
        </authorList>
    </citation>
    <scope>NUCLEOTIDE SEQUENCE [LARGE SCALE GENOMIC DNA]</scope>
    <source>
        <strain evidence="3 4">DSM 6958</strain>
    </source>
</reference>
<dbReference type="InterPro" id="IPR036869">
    <property type="entry name" value="J_dom_sf"/>
</dbReference>
<dbReference type="Pfam" id="PF00226">
    <property type="entry name" value="DnaJ"/>
    <property type="match status" value="1"/>
</dbReference>
<dbReference type="PANTHER" id="PTHR46620">
    <property type="entry name" value="J DOMAIN-CONTAINING PROTEIN SPF31"/>
    <property type="match status" value="1"/>
</dbReference>
<protein>
    <submittedName>
        <fullName evidence="3">DnaJ-domain-containing protein</fullName>
    </submittedName>
</protein>
<evidence type="ECO:0000259" key="2">
    <source>
        <dbReference type="PROSITE" id="PS50076"/>
    </source>
</evidence>
<organism evidence="3 4">
    <name type="scientific">Nadsonia fulvescens var. elongata DSM 6958</name>
    <dbReference type="NCBI Taxonomy" id="857566"/>
    <lineage>
        <taxon>Eukaryota</taxon>
        <taxon>Fungi</taxon>
        <taxon>Dikarya</taxon>
        <taxon>Ascomycota</taxon>
        <taxon>Saccharomycotina</taxon>
        <taxon>Dipodascomycetes</taxon>
        <taxon>Dipodascales</taxon>
        <taxon>Dipodascales incertae sedis</taxon>
        <taxon>Nadsonia</taxon>
    </lineage>
</organism>
<feature type="compositionally biased region" description="Basic and acidic residues" evidence="1">
    <location>
        <begin position="154"/>
        <end position="178"/>
    </location>
</feature>
<dbReference type="Proteomes" id="UP000095009">
    <property type="component" value="Unassembled WGS sequence"/>
</dbReference>
<dbReference type="EMBL" id="KV454410">
    <property type="protein sequence ID" value="ODQ65287.1"/>
    <property type="molecule type" value="Genomic_DNA"/>
</dbReference>
<sequence length="209" mass="24955">MADNGEIDIDLLLSKESSDLNKDKEIERILNTFRLDAYSVLDLQPGCTTKDIRLQYRKKSLLIHPDKTANKQAPDAFDRLKKAEDELQDEKKRAFLDQSFSDARRLLIQEKKWSIDDERLKGDEFLSEWRDKTRDILVENELRRRKLANIQMEEEGRQKRKAEEMAEEKKKNIEAKKSWEENRDMRVGKWREYQKVISKKKRKKTDILG</sequence>
<dbReference type="SMART" id="SM00271">
    <property type="entry name" value="DnaJ"/>
    <property type="match status" value="1"/>
</dbReference>
<dbReference type="InterPro" id="IPR001623">
    <property type="entry name" value="DnaJ_domain"/>
</dbReference>
<accession>A0A1E3PKB5</accession>